<comment type="caution">
    <text evidence="1">The sequence shown here is derived from an EMBL/GenBank/DDBJ whole genome shotgun (WGS) entry which is preliminary data.</text>
</comment>
<evidence type="ECO:0000313" key="2">
    <source>
        <dbReference type="Proteomes" id="UP000276133"/>
    </source>
</evidence>
<reference evidence="1 2" key="1">
    <citation type="journal article" date="2018" name="Sci. Rep.">
        <title>Genomic signatures of local adaptation to the degree of environmental predictability in rotifers.</title>
        <authorList>
            <person name="Franch-Gras L."/>
            <person name="Hahn C."/>
            <person name="Garcia-Roger E.M."/>
            <person name="Carmona M.J."/>
            <person name="Serra M."/>
            <person name="Gomez A."/>
        </authorList>
    </citation>
    <scope>NUCLEOTIDE SEQUENCE [LARGE SCALE GENOMIC DNA]</scope>
    <source>
        <strain evidence="1">HYR1</strain>
    </source>
</reference>
<protein>
    <submittedName>
        <fullName evidence="1">Uncharacterized protein</fullName>
    </submittedName>
</protein>
<keyword evidence="2" id="KW-1185">Reference proteome</keyword>
<dbReference type="EMBL" id="REGN01005631">
    <property type="protein sequence ID" value="RNA12708.1"/>
    <property type="molecule type" value="Genomic_DNA"/>
</dbReference>
<dbReference type="AlphaFoldDB" id="A0A3M7QP29"/>
<gene>
    <name evidence="1" type="ORF">BpHYR1_018968</name>
</gene>
<sequence length="64" mass="7516">MDGHFVVTNGMTNPVSDVSWFYEVQYKRSNQSFRINSVNAEWCNFQSCINCLNLPQTFRLIDLH</sequence>
<name>A0A3M7QP29_BRAPC</name>
<evidence type="ECO:0000313" key="1">
    <source>
        <dbReference type="EMBL" id="RNA12708.1"/>
    </source>
</evidence>
<dbReference type="Proteomes" id="UP000276133">
    <property type="component" value="Unassembled WGS sequence"/>
</dbReference>
<accession>A0A3M7QP29</accession>
<organism evidence="1 2">
    <name type="scientific">Brachionus plicatilis</name>
    <name type="common">Marine rotifer</name>
    <name type="synonym">Brachionus muelleri</name>
    <dbReference type="NCBI Taxonomy" id="10195"/>
    <lineage>
        <taxon>Eukaryota</taxon>
        <taxon>Metazoa</taxon>
        <taxon>Spiralia</taxon>
        <taxon>Gnathifera</taxon>
        <taxon>Rotifera</taxon>
        <taxon>Eurotatoria</taxon>
        <taxon>Monogononta</taxon>
        <taxon>Pseudotrocha</taxon>
        <taxon>Ploima</taxon>
        <taxon>Brachionidae</taxon>
        <taxon>Brachionus</taxon>
    </lineage>
</organism>
<proteinExistence type="predicted"/>